<accession>A0ABP9ZMF0</accession>
<organism evidence="3 4">
    <name type="scientific">Halopseudomonas sabulinigri</name>
    <dbReference type="NCBI Taxonomy" id="472181"/>
    <lineage>
        <taxon>Bacteria</taxon>
        <taxon>Pseudomonadati</taxon>
        <taxon>Pseudomonadota</taxon>
        <taxon>Gammaproteobacteria</taxon>
        <taxon>Pseudomonadales</taxon>
        <taxon>Pseudomonadaceae</taxon>
        <taxon>Halopseudomonas</taxon>
    </lineage>
</organism>
<dbReference type="RefSeq" id="WP_353386950.1">
    <property type="nucleotide sequence ID" value="NZ_BAABWD010000001.1"/>
</dbReference>
<evidence type="ECO:0000313" key="4">
    <source>
        <dbReference type="Proteomes" id="UP001486808"/>
    </source>
</evidence>
<dbReference type="PANTHER" id="PTHR43283:SF7">
    <property type="entry name" value="BETA-LACTAMASE-RELATED DOMAIN-CONTAINING PROTEIN"/>
    <property type="match status" value="1"/>
</dbReference>
<feature type="signal peptide" evidence="1">
    <location>
        <begin position="1"/>
        <end position="29"/>
    </location>
</feature>
<dbReference type="Proteomes" id="UP001486808">
    <property type="component" value="Unassembled WGS sequence"/>
</dbReference>
<dbReference type="InterPro" id="IPR012338">
    <property type="entry name" value="Beta-lactam/transpept-like"/>
</dbReference>
<keyword evidence="4" id="KW-1185">Reference proteome</keyword>
<gene>
    <name evidence="3" type="ORF">NBRC116187_10110</name>
</gene>
<name>A0ABP9ZMF0_9GAMM</name>
<comment type="caution">
    <text evidence="3">The sequence shown here is derived from an EMBL/GenBank/DDBJ whole genome shotgun (WGS) entry which is preliminary data.</text>
</comment>
<feature type="domain" description="Beta-lactamase-related" evidence="2">
    <location>
        <begin position="107"/>
        <end position="366"/>
    </location>
</feature>
<reference evidence="3 4" key="1">
    <citation type="submission" date="2024-04" db="EMBL/GenBank/DDBJ databases">
        <title>Draft genome sequence of Halopseudomonas sabulinigri NBRC 116187.</title>
        <authorList>
            <person name="Miyakawa T."/>
            <person name="Kusuya Y."/>
            <person name="Miura T."/>
        </authorList>
    </citation>
    <scope>NUCLEOTIDE SEQUENCE [LARGE SCALE GENOMIC DNA]</scope>
    <source>
        <strain evidence="3 4">4NH20-0042</strain>
    </source>
</reference>
<dbReference type="InterPro" id="IPR001466">
    <property type="entry name" value="Beta-lactam-related"/>
</dbReference>
<evidence type="ECO:0000313" key="3">
    <source>
        <dbReference type="EMBL" id="GAA6130651.1"/>
    </source>
</evidence>
<proteinExistence type="predicted"/>
<dbReference type="Gene3D" id="3.40.710.10">
    <property type="entry name" value="DD-peptidase/beta-lactamase superfamily"/>
    <property type="match status" value="1"/>
</dbReference>
<dbReference type="GO" id="GO:0016787">
    <property type="term" value="F:hydrolase activity"/>
    <property type="evidence" value="ECO:0007669"/>
    <property type="project" value="UniProtKB-KW"/>
</dbReference>
<evidence type="ECO:0000259" key="2">
    <source>
        <dbReference type="Pfam" id="PF00144"/>
    </source>
</evidence>
<dbReference type="PANTHER" id="PTHR43283">
    <property type="entry name" value="BETA-LACTAMASE-RELATED"/>
    <property type="match status" value="1"/>
</dbReference>
<sequence length="395" mass="43672">MLIKPDRPRSRCINSLLAALLLQSAGALADCVTPPANADWPTAPAGQHGFTAAQLQVALNTFNEPDTNLHALLIERDGELLLECYRSGKDTPITRRYGLPLPSTGSSEFDADELHDQRSISKSVVSLLYGIALAEQQAPPLDRPVLKDYPSITPVWQHSEPPLTYRHLLGMTAGLDWQELGHGLFSSDETPLYWRHDLAAYVLERDRVASPGTRFTYNGGATALLAATLEQRSQQTLTALAADRLFAPLGITRFEWAEDARNRSLAFSGLRLRPRDLLKIGRLVNQRGQWHGQQLVSADWIDKITAAQITTDIDLFSLDGKSVQYGYQWWSGTVQVAGREHRWVAAIGNGGQRLLLIPALQLGLVLQGGDYGSAEIQRRENQLVLQLLAAMTRQD</sequence>
<dbReference type="SUPFAM" id="SSF56601">
    <property type="entry name" value="beta-lactamase/transpeptidase-like"/>
    <property type="match status" value="1"/>
</dbReference>
<dbReference type="Pfam" id="PF00144">
    <property type="entry name" value="Beta-lactamase"/>
    <property type="match status" value="1"/>
</dbReference>
<keyword evidence="3" id="KW-0378">Hydrolase</keyword>
<protein>
    <submittedName>
        <fullName evidence="3">Serine hydrolase</fullName>
    </submittedName>
</protein>
<dbReference type="InterPro" id="IPR050789">
    <property type="entry name" value="Diverse_Enzym_Activities"/>
</dbReference>
<evidence type="ECO:0000256" key="1">
    <source>
        <dbReference type="SAM" id="SignalP"/>
    </source>
</evidence>
<feature type="chain" id="PRO_5046812784" evidence="1">
    <location>
        <begin position="30"/>
        <end position="395"/>
    </location>
</feature>
<dbReference type="EMBL" id="BAABWD010000001">
    <property type="protein sequence ID" value="GAA6130651.1"/>
    <property type="molecule type" value="Genomic_DNA"/>
</dbReference>
<keyword evidence="1" id="KW-0732">Signal</keyword>